<feature type="region of interest" description="Disordered" evidence="1">
    <location>
        <begin position="88"/>
        <end position="110"/>
    </location>
</feature>
<protein>
    <submittedName>
        <fullName evidence="2">Uncharacterized protein</fullName>
    </submittedName>
</protein>
<sequence length="451" mass="48863">MSFYDHYYSATTLSSITADEDHTLQFPNTLLNLLDPSNTVDGPKADEDLFGEIRRWAPTYEDLLGSPISYPFPDDAVMFDVPLTLVHPDHPTSTPDASDPARSSPGRKSQPVAHVSAVSCLSEPLLCAEDDYDYAEEDCELFLEEQPLSATRLTPSPPLSEACSSPSARDFGTPSPAAEAASPADSSSESDGNAVVETGAHWTVARVEIEVEFEDAESDVDGDGETEAESELDEDADGEWDPDCEPAVLQPGPRLMIRLPARCQSTAATSIPSSSHLPPSTHKSESDSEDGASESESDDEDGDYGEPTRPRSAPAAKRRRNDLGNAISIAPPKTKRAAGKPASAEQIILPADTPTGRPKFTVGLDGRWHCPLAAKGCPHPSLKNRDGLWRHWADHLPPQPTMCPTRCGKEFKRGRRDVIMKHIRRGCKATEGVREKCLDALLAQGKRRSEA</sequence>
<dbReference type="EMBL" id="JARJCM010000230">
    <property type="protein sequence ID" value="KAJ7021516.1"/>
    <property type="molecule type" value="Genomic_DNA"/>
</dbReference>
<keyword evidence="3" id="KW-1185">Reference proteome</keyword>
<gene>
    <name evidence="2" type="ORF">C8F04DRAFT_1402924</name>
</gene>
<organism evidence="2 3">
    <name type="scientific">Mycena alexandri</name>
    <dbReference type="NCBI Taxonomy" id="1745969"/>
    <lineage>
        <taxon>Eukaryota</taxon>
        <taxon>Fungi</taxon>
        <taxon>Dikarya</taxon>
        <taxon>Basidiomycota</taxon>
        <taxon>Agaricomycotina</taxon>
        <taxon>Agaricomycetes</taxon>
        <taxon>Agaricomycetidae</taxon>
        <taxon>Agaricales</taxon>
        <taxon>Marasmiineae</taxon>
        <taxon>Mycenaceae</taxon>
        <taxon>Mycena</taxon>
    </lineage>
</organism>
<dbReference type="AlphaFoldDB" id="A0AAD6WS31"/>
<accession>A0AAD6WS31</accession>
<evidence type="ECO:0000256" key="1">
    <source>
        <dbReference type="SAM" id="MobiDB-lite"/>
    </source>
</evidence>
<feature type="region of interest" description="Disordered" evidence="1">
    <location>
        <begin position="150"/>
        <end position="193"/>
    </location>
</feature>
<name>A0AAD6WS31_9AGAR</name>
<feature type="compositionally biased region" description="Polar residues" evidence="1">
    <location>
        <begin position="266"/>
        <end position="278"/>
    </location>
</feature>
<evidence type="ECO:0000313" key="3">
    <source>
        <dbReference type="Proteomes" id="UP001218188"/>
    </source>
</evidence>
<proteinExistence type="predicted"/>
<feature type="compositionally biased region" description="Low complexity" evidence="1">
    <location>
        <begin position="174"/>
        <end position="191"/>
    </location>
</feature>
<dbReference type="Proteomes" id="UP001218188">
    <property type="component" value="Unassembled WGS sequence"/>
</dbReference>
<feature type="region of interest" description="Disordered" evidence="1">
    <location>
        <begin position="213"/>
        <end position="250"/>
    </location>
</feature>
<feature type="compositionally biased region" description="Acidic residues" evidence="1">
    <location>
        <begin position="213"/>
        <end position="244"/>
    </location>
</feature>
<feature type="compositionally biased region" description="Acidic residues" evidence="1">
    <location>
        <begin position="287"/>
        <end position="304"/>
    </location>
</feature>
<feature type="compositionally biased region" description="Low complexity" evidence="1">
    <location>
        <begin position="305"/>
        <end position="315"/>
    </location>
</feature>
<evidence type="ECO:0000313" key="2">
    <source>
        <dbReference type="EMBL" id="KAJ7021516.1"/>
    </source>
</evidence>
<feature type="region of interest" description="Disordered" evidence="1">
    <location>
        <begin position="266"/>
        <end position="346"/>
    </location>
</feature>
<comment type="caution">
    <text evidence="2">The sequence shown here is derived from an EMBL/GenBank/DDBJ whole genome shotgun (WGS) entry which is preliminary data.</text>
</comment>
<reference evidence="2" key="1">
    <citation type="submission" date="2023-03" db="EMBL/GenBank/DDBJ databases">
        <title>Massive genome expansion in bonnet fungi (Mycena s.s.) driven by repeated elements and novel gene families across ecological guilds.</title>
        <authorList>
            <consortium name="Lawrence Berkeley National Laboratory"/>
            <person name="Harder C.B."/>
            <person name="Miyauchi S."/>
            <person name="Viragh M."/>
            <person name="Kuo A."/>
            <person name="Thoen E."/>
            <person name="Andreopoulos B."/>
            <person name="Lu D."/>
            <person name="Skrede I."/>
            <person name="Drula E."/>
            <person name="Henrissat B."/>
            <person name="Morin E."/>
            <person name="Kohler A."/>
            <person name="Barry K."/>
            <person name="LaButti K."/>
            <person name="Morin E."/>
            <person name="Salamov A."/>
            <person name="Lipzen A."/>
            <person name="Mereny Z."/>
            <person name="Hegedus B."/>
            <person name="Baldrian P."/>
            <person name="Stursova M."/>
            <person name="Weitz H."/>
            <person name="Taylor A."/>
            <person name="Grigoriev I.V."/>
            <person name="Nagy L.G."/>
            <person name="Martin F."/>
            <person name="Kauserud H."/>
        </authorList>
    </citation>
    <scope>NUCLEOTIDE SEQUENCE</scope>
    <source>
        <strain evidence="2">CBHHK200</strain>
    </source>
</reference>